<organism evidence="2 3">
    <name type="scientific">Rhizobium rhizogenes</name>
    <name type="common">Agrobacterium rhizogenes</name>
    <dbReference type="NCBI Taxonomy" id="359"/>
    <lineage>
        <taxon>Bacteria</taxon>
        <taxon>Pseudomonadati</taxon>
        <taxon>Pseudomonadota</taxon>
        <taxon>Alphaproteobacteria</taxon>
        <taxon>Hyphomicrobiales</taxon>
        <taxon>Rhizobiaceae</taxon>
        <taxon>Rhizobium/Agrobacterium group</taxon>
        <taxon>Rhizobium</taxon>
    </lineage>
</organism>
<dbReference type="Proteomes" id="UP000244335">
    <property type="component" value="Unassembled WGS sequence"/>
</dbReference>
<proteinExistence type="predicted"/>
<name>A0AA92HAM1_RHIRH</name>
<dbReference type="AlphaFoldDB" id="A0AA92HAM1"/>
<sequence>MRIGIFILLASLSSAPALAASTVKPGPSQTDYMFQCGATFIINAHALQDGPKSAKARAQAQAYESRFNKLAAMAEASFEENRMSKSEARTYLQKHVDTMSAIFAKDPDSMKRFVTLCDARFPDKQ</sequence>
<keyword evidence="1" id="KW-0732">Signal</keyword>
<feature type="chain" id="PRO_5041641810" evidence="1">
    <location>
        <begin position="20"/>
        <end position="125"/>
    </location>
</feature>
<evidence type="ECO:0000313" key="3">
    <source>
        <dbReference type="Proteomes" id="UP000244335"/>
    </source>
</evidence>
<protein>
    <submittedName>
        <fullName evidence="2">Uncharacterized protein</fullName>
    </submittedName>
</protein>
<evidence type="ECO:0000256" key="1">
    <source>
        <dbReference type="SAM" id="SignalP"/>
    </source>
</evidence>
<feature type="signal peptide" evidence="1">
    <location>
        <begin position="1"/>
        <end position="19"/>
    </location>
</feature>
<accession>A0AA92HAM1</accession>
<dbReference type="EMBL" id="QDFR01000001">
    <property type="protein sequence ID" value="PVE56602.1"/>
    <property type="molecule type" value="Genomic_DNA"/>
</dbReference>
<reference evidence="2 3" key="1">
    <citation type="submission" date="2018-04" db="EMBL/GenBank/DDBJ databases">
        <authorList>
            <person name="Hagen T."/>
        </authorList>
    </citation>
    <scope>NUCLEOTIDE SEQUENCE [LARGE SCALE GENOMIC DNA]</scope>
    <source>
        <strain evidence="2 3">TPD7009</strain>
    </source>
</reference>
<evidence type="ECO:0000313" key="2">
    <source>
        <dbReference type="EMBL" id="PVE56602.1"/>
    </source>
</evidence>
<gene>
    <name evidence="2" type="ORF">DC430_02150</name>
</gene>
<comment type="caution">
    <text evidence="2">The sequence shown here is derived from an EMBL/GenBank/DDBJ whole genome shotgun (WGS) entry which is preliminary data.</text>
</comment>
<dbReference type="RefSeq" id="WP_062440750.1">
    <property type="nucleotide sequence ID" value="NZ_QDFR01000001.1"/>
</dbReference>